<feature type="compositionally biased region" description="Basic and acidic residues" evidence="1">
    <location>
        <begin position="405"/>
        <end position="419"/>
    </location>
</feature>
<dbReference type="AlphaFoldDB" id="A0A8J6K0P4"/>
<reference evidence="2" key="1">
    <citation type="thesis" date="2020" institute="ProQuest LLC" country="789 East Eisenhower Parkway, Ann Arbor, MI, USA">
        <title>Comparative Genomics and Chromosome Evolution.</title>
        <authorList>
            <person name="Mudd A.B."/>
        </authorList>
    </citation>
    <scope>NUCLEOTIDE SEQUENCE</scope>
    <source>
        <strain evidence="2">HN-11 Male</strain>
        <tissue evidence="2">Kidney and liver</tissue>
    </source>
</reference>
<feature type="compositionally biased region" description="Polar residues" evidence="1">
    <location>
        <begin position="387"/>
        <end position="404"/>
    </location>
</feature>
<name>A0A8J6K0P4_ELECQ</name>
<dbReference type="Proteomes" id="UP000770717">
    <property type="component" value="Unassembled WGS sequence"/>
</dbReference>
<accession>A0A8J6K0P4</accession>
<comment type="caution">
    <text evidence="2">The sequence shown here is derived from an EMBL/GenBank/DDBJ whole genome shotgun (WGS) entry which is preliminary data.</text>
</comment>
<feature type="compositionally biased region" description="Low complexity" evidence="1">
    <location>
        <begin position="151"/>
        <end position="166"/>
    </location>
</feature>
<feature type="compositionally biased region" description="Basic residues" evidence="1">
    <location>
        <begin position="498"/>
        <end position="507"/>
    </location>
</feature>
<dbReference type="GO" id="GO:0005654">
    <property type="term" value="C:nucleoplasm"/>
    <property type="evidence" value="ECO:0007669"/>
    <property type="project" value="TreeGrafter"/>
</dbReference>
<gene>
    <name evidence="2" type="ORF">GDO78_002237</name>
</gene>
<dbReference type="GO" id="GO:0000724">
    <property type="term" value="P:double-strand break repair via homologous recombination"/>
    <property type="evidence" value="ECO:0007669"/>
    <property type="project" value="InterPro"/>
</dbReference>
<feature type="compositionally biased region" description="Polar residues" evidence="1">
    <location>
        <begin position="100"/>
        <end position="125"/>
    </location>
</feature>
<feature type="compositionally biased region" description="Polar residues" evidence="1">
    <location>
        <begin position="509"/>
        <end position="518"/>
    </location>
</feature>
<feature type="compositionally biased region" description="Polar residues" evidence="1">
    <location>
        <begin position="366"/>
        <end position="376"/>
    </location>
</feature>
<dbReference type="PANTHER" id="PTHR14662:SF2">
    <property type="entry name" value="PARTNER AND LOCALIZER OF BRCA2"/>
    <property type="match status" value="1"/>
</dbReference>
<evidence type="ECO:0000313" key="2">
    <source>
        <dbReference type="EMBL" id="KAG9476733.1"/>
    </source>
</evidence>
<evidence type="ECO:0000313" key="3">
    <source>
        <dbReference type="Proteomes" id="UP000770717"/>
    </source>
</evidence>
<feature type="compositionally biased region" description="Low complexity" evidence="1">
    <location>
        <begin position="476"/>
        <end position="490"/>
    </location>
</feature>
<evidence type="ECO:0000256" key="1">
    <source>
        <dbReference type="SAM" id="MobiDB-lite"/>
    </source>
</evidence>
<feature type="compositionally biased region" description="Basic and acidic residues" evidence="1">
    <location>
        <begin position="1"/>
        <end position="11"/>
    </location>
</feature>
<dbReference type="PANTHER" id="PTHR14662">
    <property type="entry name" value="PARTNER AND LOCALIZER OF BRCA2"/>
    <property type="match status" value="1"/>
</dbReference>
<dbReference type="EMBL" id="WNTK01000010">
    <property type="protein sequence ID" value="KAG9476733.1"/>
    <property type="molecule type" value="Genomic_DNA"/>
</dbReference>
<dbReference type="OrthoDB" id="9936560at2759"/>
<evidence type="ECO:0008006" key="4">
    <source>
        <dbReference type="Google" id="ProtNLM"/>
    </source>
</evidence>
<feature type="compositionally biased region" description="Basic residues" evidence="1">
    <location>
        <begin position="180"/>
        <end position="191"/>
    </location>
</feature>
<feature type="region of interest" description="Disordered" evidence="1">
    <location>
        <begin position="366"/>
        <end position="420"/>
    </location>
</feature>
<organism evidence="2 3">
    <name type="scientific">Eleutherodactylus coqui</name>
    <name type="common">Puerto Rican coqui</name>
    <dbReference type="NCBI Taxonomy" id="57060"/>
    <lineage>
        <taxon>Eukaryota</taxon>
        <taxon>Metazoa</taxon>
        <taxon>Chordata</taxon>
        <taxon>Craniata</taxon>
        <taxon>Vertebrata</taxon>
        <taxon>Euteleostomi</taxon>
        <taxon>Amphibia</taxon>
        <taxon>Batrachia</taxon>
        <taxon>Anura</taxon>
        <taxon>Neobatrachia</taxon>
        <taxon>Hyloidea</taxon>
        <taxon>Eleutherodactylidae</taxon>
        <taxon>Eleutherodactylinae</taxon>
        <taxon>Eleutherodactylus</taxon>
        <taxon>Eleutherodactylus</taxon>
    </lineage>
</organism>
<dbReference type="InterPro" id="IPR042417">
    <property type="entry name" value="PALB2"/>
</dbReference>
<feature type="region of interest" description="Disordered" evidence="1">
    <location>
        <begin position="100"/>
        <end position="191"/>
    </location>
</feature>
<sequence>MTRSCDLPRAEEDAEGDGGRPCTCMEQDMESAPETHLTSEEKAKLKERLALLKKEYRKTVHRLERSQRAERVKTHIKKTIEEQNRLLSQDLSQQGSVSVLTGPLSATNNASGEIPESAQSVNTLSTDKERKPSVSFNLDPEILSGHKRSPSRSGSESSSQEPSAASKTERNRPPDPNQCKRSRLRLNRSAKRSCPDSIQVYSIVNSLEGPHSIKEAESSTRCSSRCLMEEALKITETAYDSVSENTRRIQESNERRNGLGVNDLVQQCNNVETSNTPSSPLFKKCLKEAVPASVKPPSEYIECIYPEEKTITLDTGQSQEVATGHSQDRSTYYTMQTGKEPAHCNRNHRHQNLSGDPLPSITQIIGGTPQDLTSDATLDPPPIPQVVKSSSESTSCPENPSVETVKQHGEPSAMEEQRSPLESCTLVDGLLFPVEYYIRTTRRMTSFQRKVDLEAVINSHLGTGRKGARGRPRRVSTPSASSLQASSTPLCTSTHSTTKPRRGRPKKTSPASGSSSLNNIAKQLEFSSDMSPIAGGSRDGTGACEKKELNNETCVENPQMKEDLKKVEAVSLPSEGRKLSVIQILPLFQEKNMVCVALGNLEIIEIW</sequence>
<protein>
    <recommendedName>
        <fullName evidence="4">Partner and localizer of BRCA2</fullName>
    </recommendedName>
</protein>
<keyword evidence="3" id="KW-1185">Reference proteome</keyword>
<proteinExistence type="predicted"/>
<dbReference type="GO" id="GO:0003677">
    <property type="term" value="F:DNA binding"/>
    <property type="evidence" value="ECO:0007669"/>
    <property type="project" value="InterPro"/>
</dbReference>
<feature type="region of interest" description="Disordered" evidence="1">
    <location>
        <begin position="462"/>
        <end position="518"/>
    </location>
</feature>
<feature type="region of interest" description="Disordered" evidence="1">
    <location>
        <begin position="1"/>
        <end position="21"/>
    </location>
</feature>